<accession>A0A9N9WN55</accession>
<name>A0A9N9WN55_9DIPT</name>
<dbReference type="SUPFAM" id="SSF52058">
    <property type="entry name" value="L domain-like"/>
    <property type="match status" value="1"/>
</dbReference>
<protein>
    <submittedName>
        <fullName evidence="2">Uncharacterized protein</fullName>
    </submittedName>
</protein>
<sequence>MKHFSVNLLISLAVLIDLTSAYEVDCKFKDDLDKESEDAYFPDSMAPENSKHYHCKVTEINDLTYVSFILKIFGQHLNGYENKDVESVQISSQPRQFLPLGFTKFFPNLEAFHMEKSGLMSLQKWDLYEFKKLQVLILNDNKLVALDVGLFEFTPNLKYVNFERNKLIHIDALVFEDLPNLRKVKMLSNICIYSSASFTVSTLDNLPISLLQKCQNSNYIQYLGDKKGFRINSEYGGYAISKIKDYFKDIADKQIAVTDEP</sequence>
<reference evidence="2" key="2">
    <citation type="submission" date="2022-10" db="EMBL/GenBank/DDBJ databases">
        <authorList>
            <consortium name="ENA_rothamsted_submissions"/>
            <consortium name="culmorum"/>
            <person name="King R."/>
        </authorList>
    </citation>
    <scope>NUCLEOTIDE SEQUENCE</scope>
</reference>
<evidence type="ECO:0000313" key="2">
    <source>
        <dbReference type="EMBL" id="CAG9797633.1"/>
    </source>
</evidence>
<dbReference type="AlphaFoldDB" id="A0A9N9WN55"/>
<gene>
    <name evidence="2" type="ORF">CHIRRI_LOCUS622</name>
</gene>
<reference evidence="2" key="1">
    <citation type="submission" date="2022-01" db="EMBL/GenBank/DDBJ databases">
        <authorList>
            <person name="King R."/>
        </authorList>
    </citation>
    <scope>NUCLEOTIDE SEQUENCE</scope>
</reference>
<dbReference type="InterPro" id="IPR001611">
    <property type="entry name" value="Leu-rich_rpt"/>
</dbReference>
<keyword evidence="1" id="KW-0732">Signal</keyword>
<dbReference type="Gene3D" id="3.80.10.10">
    <property type="entry name" value="Ribonuclease Inhibitor"/>
    <property type="match status" value="1"/>
</dbReference>
<dbReference type="OrthoDB" id="7736698at2759"/>
<proteinExistence type="predicted"/>
<dbReference type="Proteomes" id="UP001153620">
    <property type="component" value="Chromosome 1"/>
</dbReference>
<dbReference type="Pfam" id="PF13855">
    <property type="entry name" value="LRR_8"/>
    <property type="match status" value="1"/>
</dbReference>
<feature type="signal peptide" evidence="1">
    <location>
        <begin position="1"/>
        <end position="21"/>
    </location>
</feature>
<evidence type="ECO:0000256" key="1">
    <source>
        <dbReference type="SAM" id="SignalP"/>
    </source>
</evidence>
<organism evidence="2 3">
    <name type="scientific">Chironomus riparius</name>
    <dbReference type="NCBI Taxonomy" id="315576"/>
    <lineage>
        <taxon>Eukaryota</taxon>
        <taxon>Metazoa</taxon>
        <taxon>Ecdysozoa</taxon>
        <taxon>Arthropoda</taxon>
        <taxon>Hexapoda</taxon>
        <taxon>Insecta</taxon>
        <taxon>Pterygota</taxon>
        <taxon>Neoptera</taxon>
        <taxon>Endopterygota</taxon>
        <taxon>Diptera</taxon>
        <taxon>Nematocera</taxon>
        <taxon>Chironomoidea</taxon>
        <taxon>Chironomidae</taxon>
        <taxon>Chironominae</taxon>
        <taxon>Chironomus</taxon>
    </lineage>
</organism>
<dbReference type="EMBL" id="OU895877">
    <property type="protein sequence ID" value="CAG9797633.1"/>
    <property type="molecule type" value="Genomic_DNA"/>
</dbReference>
<feature type="chain" id="PRO_5040156780" evidence="1">
    <location>
        <begin position="22"/>
        <end position="261"/>
    </location>
</feature>
<evidence type="ECO:0000313" key="3">
    <source>
        <dbReference type="Proteomes" id="UP001153620"/>
    </source>
</evidence>
<keyword evidence="3" id="KW-1185">Reference proteome</keyword>
<dbReference type="InterPro" id="IPR032675">
    <property type="entry name" value="LRR_dom_sf"/>
</dbReference>